<evidence type="ECO:0000313" key="1">
    <source>
        <dbReference type="EMBL" id="NEA25086.1"/>
    </source>
</evidence>
<dbReference type="EMBL" id="JAAGLI010000566">
    <property type="protein sequence ID" value="NEA25086.1"/>
    <property type="molecule type" value="Genomic_DNA"/>
</dbReference>
<sequence length="61" mass="6713">MASNPPNGSGDTGWKIERTIALLVGYRRLTVRYERHGHLFTGVAPLAAALICYKKLARVTT</sequence>
<dbReference type="AlphaFoldDB" id="A0A6L9QJ69"/>
<comment type="caution">
    <text evidence="1">The sequence shown here is derived from an EMBL/GenBank/DDBJ whole genome shotgun (WGS) entry which is preliminary data.</text>
</comment>
<organism evidence="1 2">
    <name type="scientific">Actinomadura bangladeshensis</name>
    <dbReference type="NCBI Taxonomy" id="453573"/>
    <lineage>
        <taxon>Bacteria</taxon>
        <taxon>Bacillati</taxon>
        <taxon>Actinomycetota</taxon>
        <taxon>Actinomycetes</taxon>
        <taxon>Streptosporangiales</taxon>
        <taxon>Thermomonosporaceae</taxon>
        <taxon>Actinomadura</taxon>
    </lineage>
</organism>
<accession>A0A6L9QJ69</accession>
<dbReference type="Proteomes" id="UP000475532">
    <property type="component" value="Unassembled WGS sequence"/>
</dbReference>
<gene>
    <name evidence="1" type="ORF">G3I70_21745</name>
</gene>
<proteinExistence type="predicted"/>
<name>A0A6L9QJ69_9ACTN</name>
<protein>
    <submittedName>
        <fullName evidence="1">Transposase</fullName>
    </submittedName>
</protein>
<evidence type="ECO:0000313" key="2">
    <source>
        <dbReference type="Proteomes" id="UP000475532"/>
    </source>
</evidence>
<reference evidence="1 2" key="1">
    <citation type="submission" date="2020-01" db="EMBL/GenBank/DDBJ databases">
        <title>Insect and environment-associated Actinomycetes.</title>
        <authorList>
            <person name="Currrie C."/>
            <person name="Chevrette M."/>
            <person name="Carlson C."/>
            <person name="Stubbendieck R."/>
            <person name="Wendt-Pienkowski E."/>
        </authorList>
    </citation>
    <scope>NUCLEOTIDE SEQUENCE [LARGE SCALE GENOMIC DNA]</scope>
    <source>
        <strain evidence="1 2">SID10258</strain>
    </source>
</reference>